<dbReference type="Proteomes" id="UP000694846">
    <property type="component" value="Unplaced"/>
</dbReference>
<evidence type="ECO:0000313" key="2">
    <source>
        <dbReference type="Proteomes" id="UP000694846"/>
    </source>
</evidence>
<accession>A0A2S2QU38</accession>
<dbReference type="GeneID" id="112686024"/>
<organism evidence="1">
    <name type="scientific">Sipha flava</name>
    <name type="common">yellow sugarcane aphid</name>
    <dbReference type="NCBI Taxonomy" id="143950"/>
    <lineage>
        <taxon>Eukaryota</taxon>
        <taxon>Metazoa</taxon>
        <taxon>Ecdysozoa</taxon>
        <taxon>Arthropoda</taxon>
        <taxon>Hexapoda</taxon>
        <taxon>Insecta</taxon>
        <taxon>Pterygota</taxon>
        <taxon>Neoptera</taxon>
        <taxon>Paraneoptera</taxon>
        <taxon>Hemiptera</taxon>
        <taxon>Sternorrhyncha</taxon>
        <taxon>Aphidomorpha</taxon>
        <taxon>Aphidoidea</taxon>
        <taxon>Aphididae</taxon>
        <taxon>Sipha</taxon>
    </lineage>
</organism>
<dbReference type="RefSeq" id="XP_025413910.1">
    <property type="nucleotide sequence ID" value="XM_025558125.1"/>
</dbReference>
<name>A0A2S2QU38_9HEMI</name>
<dbReference type="AlphaFoldDB" id="A0A2S2QU38"/>
<protein>
    <submittedName>
        <fullName evidence="3">Uncharacterized protein LOC112686024</fullName>
    </submittedName>
</protein>
<keyword evidence="2" id="KW-1185">Reference proteome</keyword>
<evidence type="ECO:0000313" key="3">
    <source>
        <dbReference type="RefSeq" id="XP_025413910.1"/>
    </source>
</evidence>
<reference evidence="3" key="2">
    <citation type="submission" date="2025-04" db="UniProtKB">
        <authorList>
            <consortium name="RefSeq"/>
        </authorList>
    </citation>
    <scope>IDENTIFICATION</scope>
    <source>
        <tissue evidence="3">Whole body</tissue>
    </source>
</reference>
<evidence type="ECO:0000313" key="1">
    <source>
        <dbReference type="EMBL" id="MBY80642.1"/>
    </source>
</evidence>
<dbReference type="OrthoDB" id="6625014at2759"/>
<proteinExistence type="predicted"/>
<gene>
    <name evidence="3" type="primary">LOC112686024</name>
    <name evidence="1" type="ORF">g.125256</name>
</gene>
<dbReference type="EMBL" id="GGMS01011439">
    <property type="protein sequence ID" value="MBY80642.1"/>
    <property type="molecule type" value="Transcribed_RNA"/>
</dbReference>
<sequence>MKSNNDRVSEVEIPCPEQDGSIKYVEKLINRLNGLSAGTDNSSFVLKISCRIKNIYVIGSINASSVRLGDSEFGKDFTTKKVTPVTTTKLPGYNYSKFKPTKTCMPEYFDKSRSTEPSVVTSKVLRPSTAIEQETESKIGNNCHCPSRDNV</sequence>
<reference evidence="1" key="1">
    <citation type="submission" date="2018-04" db="EMBL/GenBank/DDBJ databases">
        <title>Transcriptome assembly of Sipha flava.</title>
        <authorList>
            <person name="Scully E.D."/>
            <person name="Geib S.M."/>
            <person name="Palmer N.A."/>
            <person name="Koch K."/>
            <person name="Bradshaw J."/>
            <person name="Heng-Moss T."/>
            <person name="Sarath G."/>
        </authorList>
    </citation>
    <scope>NUCLEOTIDE SEQUENCE</scope>
</reference>